<feature type="region of interest" description="Disordered" evidence="1">
    <location>
        <begin position="352"/>
        <end position="392"/>
    </location>
</feature>
<dbReference type="AlphaFoldDB" id="A0A177B3B1"/>
<feature type="compositionally biased region" description="Basic and acidic residues" evidence="1">
    <location>
        <begin position="165"/>
        <end position="176"/>
    </location>
</feature>
<dbReference type="EMBL" id="LWCA01000490">
    <property type="protein sequence ID" value="OAF68222.1"/>
    <property type="molecule type" value="Genomic_DNA"/>
</dbReference>
<evidence type="ECO:0000256" key="1">
    <source>
        <dbReference type="SAM" id="MobiDB-lite"/>
    </source>
</evidence>
<accession>A0A177B3B1</accession>
<reference evidence="2 3" key="1">
    <citation type="submission" date="2016-04" db="EMBL/GenBank/DDBJ databases">
        <title>The genome of Intoshia linei affirms orthonectids as highly simplified spiralians.</title>
        <authorList>
            <person name="Mikhailov K.V."/>
            <person name="Slusarev G.S."/>
            <person name="Nikitin M.A."/>
            <person name="Logacheva M.D."/>
            <person name="Penin A."/>
            <person name="Aleoshin V."/>
            <person name="Panchin Y.V."/>
        </authorList>
    </citation>
    <scope>NUCLEOTIDE SEQUENCE [LARGE SCALE GENOMIC DNA]</scope>
    <source>
        <strain evidence="2">Intl2013</strain>
        <tissue evidence="2">Whole animal</tissue>
    </source>
</reference>
<organism evidence="2 3">
    <name type="scientific">Intoshia linei</name>
    <dbReference type="NCBI Taxonomy" id="1819745"/>
    <lineage>
        <taxon>Eukaryota</taxon>
        <taxon>Metazoa</taxon>
        <taxon>Spiralia</taxon>
        <taxon>Lophotrochozoa</taxon>
        <taxon>Mesozoa</taxon>
        <taxon>Orthonectida</taxon>
        <taxon>Rhopaluridae</taxon>
        <taxon>Intoshia</taxon>
    </lineage>
</organism>
<evidence type="ECO:0000313" key="3">
    <source>
        <dbReference type="Proteomes" id="UP000078046"/>
    </source>
</evidence>
<gene>
    <name evidence="2" type="ORF">A3Q56_04032</name>
</gene>
<feature type="region of interest" description="Disordered" evidence="1">
    <location>
        <begin position="156"/>
        <end position="179"/>
    </location>
</feature>
<dbReference type="Proteomes" id="UP000078046">
    <property type="component" value="Unassembled WGS sequence"/>
</dbReference>
<sequence>MNVKNESSNTIDNNEINAADLNRSIDNEDVEVVLETEINDILNESEGNGPVLTKGRNEESYRVNMNHGGLNSSINEHLSNEMENSENLPKLEEITEKIETDEHTINRVINNKNVKNFKRVKSSDKIEISDNKYRHNGKKNHPSSSKNVQIRWILGDKNGRNLKKGNNDQRENLDNKQKKKNSLYTFLKNKNNKNRKKISDDNGFIQVAKKGKPKYVDTPSNDLEIEKMQEYNELDKFKFFCCKMCLKGRWKSSLPGCDRCMIHCYVFTSQHGDGKKDKKGAWDIDFNGNHNMGGYRGDNKNMNVNVNHDTERVSNAEDVAVQVKNENAEIQIEQDADEVPVQVISTANVDQVDAESSQNTRARRNVKNNSNRNSSNRRIILQNPRSTTRPNRQVTENIYTHSNDLPPHHTDHHSLPPINAQYQRNLEQQYWVYQNDLYYHPQMSQSYYQPHYCQLGYVDPANHNVRAQFMHRYHNAQYGNYFIPRQATEYIHSNRQMPAVNAMPHHAHDRNVQPMEYSQPLQSELRVEDNVAPNSNPPPINKYYQQKFEKIQTEMNPNLPLQLGRGSKRNMYFVNKNLLYLDKLYYLYHEGAPMYDHHDKTMLENKKDNNPILVNGQAYYTSDGRYKYDFDDKNLLMIETFTGKDLIEEWNINSKYMIEDDIIITKEHLNIALELSNQPNEFDSLPDRYKELDNYINKET</sequence>
<name>A0A177B3B1_9BILA</name>
<proteinExistence type="predicted"/>
<feature type="compositionally biased region" description="Polar residues" evidence="1">
    <location>
        <begin position="383"/>
        <end position="392"/>
    </location>
</feature>
<evidence type="ECO:0000313" key="2">
    <source>
        <dbReference type="EMBL" id="OAF68222.1"/>
    </source>
</evidence>
<protein>
    <submittedName>
        <fullName evidence="2">Uncharacterized protein</fullName>
    </submittedName>
</protein>
<comment type="caution">
    <text evidence="2">The sequence shown here is derived from an EMBL/GenBank/DDBJ whole genome shotgun (WGS) entry which is preliminary data.</text>
</comment>
<keyword evidence="3" id="KW-1185">Reference proteome</keyword>
<feature type="region of interest" description="Disordered" evidence="1">
    <location>
        <begin position="128"/>
        <end position="147"/>
    </location>
</feature>
<feature type="compositionally biased region" description="Low complexity" evidence="1">
    <location>
        <begin position="367"/>
        <end position="378"/>
    </location>
</feature>